<dbReference type="InterPro" id="IPR043917">
    <property type="entry name" value="DUF5753"/>
</dbReference>
<dbReference type="Pfam" id="PF19054">
    <property type="entry name" value="DUF5753"/>
    <property type="match status" value="1"/>
</dbReference>
<accession>A0ABX1APX8</accession>
<dbReference type="PROSITE" id="PS50943">
    <property type="entry name" value="HTH_CROC1"/>
    <property type="match status" value="1"/>
</dbReference>
<dbReference type="SUPFAM" id="SSF47413">
    <property type="entry name" value="lambda repressor-like DNA-binding domains"/>
    <property type="match status" value="1"/>
</dbReference>
<name>A0ABX1APX8_9ACTN</name>
<comment type="caution">
    <text evidence="2">The sequence shown here is derived from an EMBL/GenBank/DDBJ whole genome shotgun (WGS) entry which is preliminary data.</text>
</comment>
<dbReference type="SMART" id="SM00530">
    <property type="entry name" value="HTH_XRE"/>
    <property type="match status" value="1"/>
</dbReference>
<organism evidence="2 3">
    <name type="scientific">Streptomyces spiramenti</name>
    <dbReference type="NCBI Taxonomy" id="2720606"/>
    <lineage>
        <taxon>Bacteria</taxon>
        <taxon>Bacillati</taxon>
        <taxon>Actinomycetota</taxon>
        <taxon>Actinomycetes</taxon>
        <taxon>Kitasatosporales</taxon>
        <taxon>Streptomycetaceae</taxon>
        <taxon>Streptomyces</taxon>
    </lineage>
</organism>
<dbReference type="RefSeq" id="WP_167934853.1">
    <property type="nucleotide sequence ID" value="NZ_JAAVJB010000202.1"/>
</dbReference>
<evidence type="ECO:0000313" key="3">
    <source>
        <dbReference type="Proteomes" id="UP000746503"/>
    </source>
</evidence>
<reference evidence="2 3" key="1">
    <citation type="submission" date="2020-03" db="EMBL/GenBank/DDBJ databases">
        <title>Draft genome of Streptomyces sp. ventii, isolated from the Axial Seamount in the Pacific Ocean, and resequencing of the two type strains Streptomyces lonarensis strain NCL 716 and Streptomyces bohaiensis strain 11A07.</title>
        <authorList>
            <person name="Loughran R.M."/>
            <person name="Pfannmuller K.M."/>
            <person name="Wasson B.J."/>
            <person name="Deadmond M.C."/>
            <person name="Paddock B.E."/>
            <person name="Koyack M.J."/>
            <person name="Gallegos D.A."/>
            <person name="Mitchell E.A."/>
            <person name="Ushijima B."/>
            <person name="Saw J.H."/>
            <person name="Mcphail K.L."/>
            <person name="Videau P."/>
        </authorList>
    </citation>
    <scope>NUCLEOTIDE SEQUENCE [LARGE SCALE GENOMIC DNA]</scope>
    <source>
        <strain evidence="3">5675061</strain>
    </source>
</reference>
<dbReference type="Proteomes" id="UP000746503">
    <property type="component" value="Unassembled WGS sequence"/>
</dbReference>
<dbReference type="InterPro" id="IPR010982">
    <property type="entry name" value="Lambda_DNA-bd_dom_sf"/>
</dbReference>
<evidence type="ECO:0000259" key="1">
    <source>
        <dbReference type="PROSITE" id="PS50943"/>
    </source>
</evidence>
<dbReference type="Gene3D" id="1.10.260.40">
    <property type="entry name" value="lambda repressor-like DNA-binding domains"/>
    <property type="match status" value="1"/>
</dbReference>
<gene>
    <name evidence="2" type="ORF">HCJ92_19130</name>
</gene>
<feature type="domain" description="HTH cro/C1-type" evidence="1">
    <location>
        <begin position="19"/>
        <end position="74"/>
    </location>
</feature>
<evidence type="ECO:0000313" key="2">
    <source>
        <dbReference type="EMBL" id="NJP68350.1"/>
    </source>
</evidence>
<keyword evidence="3" id="KW-1185">Reference proteome</keyword>
<dbReference type="Pfam" id="PF13560">
    <property type="entry name" value="HTH_31"/>
    <property type="match status" value="1"/>
</dbReference>
<dbReference type="EMBL" id="JAAVJB010000202">
    <property type="protein sequence ID" value="NJP68350.1"/>
    <property type="molecule type" value="Genomic_DNA"/>
</dbReference>
<proteinExistence type="predicted"/>
<dbReference type="InterPro" id="IPR001387">
    <property type="entry name" value="Cro/C1-type_HTH"/>
</dbReference>
<protein>
    <submittedName>
        <fullName evidence="2">Helix-turn-helix domain-containing protein</fullName>
    </submittedName>
</protein>
<sequence length="288" mass="31448">MHPPPEDPVLARRRLRIALRRLRRERDLTQRHVADELEWSLSKLIRVESGAQGISVTDLQAVLDLYRLDDAVERETLRAAARASRGRAWWARFESAVPPAFAQYLAYEGSATAVLCHQPSLLPGLLQTPAYTAALPTDPLPVAGGAALRGELRRERMKRLRRPGGPRVSFLIDEAAVRRAVGGATVMTEQLEHLVQMAAAPDLDVAVLPFAAGAHPLVDQPCSLLELEEGDVLFVESAATGDRCVRDEPALVARYQERFAAARELALTGTDAASLIRSVHEALAAGRP</sequence>